<reference evidence="2 3" key="1">
    <citation type="journal article" date="2015" name="Genome Announc.">
        <title>Draft Genome Sequences of Marine Isolates of Thalassomonas viridans and Thalassomonas actiniarum.</title>
        <authorList>
            <person name="Olonade I."/>
            <person name="van Zyl L.J."/>
            <person name="Trindade M."/>
        </authorList>
    </citation>
    <scope>NUCLEOTIDE SEQUENCE [LARGE SCALE GENOMIC DNA]</scope>
    <source>
        <strain evidence="2 3">A5K-106</strain>
    </source>
</reference>
<name>A0AAE9YSM6_9GAMM</name>
<dbReference type="KEGG" id="tact:SG35_026585"/>
<dbReference type="Proteomes" id="UP000032568">
    <property type="component" value="Chromosome"/>
</dbReference>
<keyword evidence="3" id="KW-1185">Reference proteome</keyword>
<dbReference type="NCBIfam" id="NF047593">
    <property type="entry name" value="IS66_ISAeme5_TnpA"/>
    <property type="match status" value="1"/>
</dbReference>
<sequence>MEKLIDEQADNDLSMSTFCKKNQLNYKSFLYSRTALNKQSQPMAQSQGEFIPVKENWALSHIQKLYRLENQVKGELAEDKCRLRQEKAVPLLKQMKAWLNKSVM</sequence>
<evidence type="ECO:0000259" key="1">
    <source>
        <dbReference type="Pfam" id="PF03050"/>
    </source>
</evidence>
<feature type="domain" description="Transposase IS66 central" evidence="1">
    <location>
        <begin position="56"/>
        <end position="101"/>
    </location>
</feature>
<dbReference type="AlphaFoldDB" id="A0AAE9YSM6"/>
<dbReference type="EMBL" id="CP059735">
    <property type="protein sequence ID" value="WDD98762.1"/>
    <property type="molecule type" value="Genomic_DNA"/>
</dbReference>
<protein>
    <submittedName>
        <fullName evidence="2">Transposase</fullName>
    </submittedName>
</protein>
<reference evidence="2 3" key="2">
    <citation type="journal article" date="2022" name="Mar. Drugs">
        <title>Bioassay-Guided Fractionation Leads to the Detection of Cholic Acid Generated by the Rare Thalassomonas sp.</title>
        <authorList>
            <person name="Pheiffer F."/>
            <person name="Schneider Y.K."/>
            <person name="Hansen E.H."/>
            <person name="Andersen J.H."/>
            <person name="Isaksson J."/>
            <person name="Busche T."/>
            <person name="R C."/>
            <person name="Kalinowski J."/>
            <person name="Zyl L.V."/>
            <person name="Trindade M."/>
        </authorList>
    </citation>
    <scope>NUCLEOTIDE SEQUENCE [LARGE SCALE GENOMIC DNA]</scope>
    <source>
        <strain evidence="2 3">A5K-106</strain>
    </source>
</reference>
<gene>
    <name evidence="2" type="ORF">SG35_026585</name>
</gene>
<evidence type="ECO:0000313" key="3">
    <source>
        <dbReference type="Proteomes" id="UP000032568"/>
    </source>
</evidence>
<dbReference type="InterPro" id="IPR004291">
    <property type="entry name" value="Transposase_IS66_central"/>
</dbReference>
<proteinExistence type="predicted"/>
<organism evidence="2 3">
    <name type="scientific">Thalassomonas actiniarum</name>
    <dbReference type="NCBI Taxonomy" id="485447"/>
    <lineage>
        <taxon>Bacteria</taxon>
        <taxon>Pseudomonadati</taxon>
        <taxon>Pseudomonadota</taxon>
        <taxon>Gammaproteobacteria</taxon>
        <taxon>Alteromonadales</taxon>
        <taxon>Colwelliaceae</taxon>
        <taxon>Thalassomonas</taxon>
    </lineage>
</organism>
<evidence type="ECO:0000313" key="2">
    <source>
        <dbReference type="EMBL" id="WDD98762.1"/>
    </source>
</evidence>
<dbReference type="Pfam" id="PF03050">
    <property type="entry name" value="DDE_Tnp_IS66"/>
    <property type="match status" value="1"/>
</dbReference>
<accession>A0AAE9YSM6</accession>